<dbReference type="PROSITE" id="PS50885">
    <property type="entry name" value="HAMP"/>
    <property type="match status" value="1"/>
</dbReference>
<feature type="domain" description="Histidine kinase" evidence="10">
    <location>
        <begin position="426"/>
        <end position="646"/>
    </location>
</feature>
<dbReference type="InterPro" id="IPR004358">
    <property type="entry name" value="Sig_transdc_His_kin-like_C"/>
</dbReference>
<evidence type="ECO:0000313" key="13">
    <source>
        <dbReference type="Proteomes" id="UP001207654"/>
    </source>
</evidence>
<keyword evidence="5" id="KW-0597">Phosphoprotein</keyword>
<evidence type="ECO:0000313" key="12">
    <source>
        <dbReference type="EMBL" id="MCY1083729.1"/>
    </source>
</evidence>
<reference evidence="12 13" key="1">
    <citation type="submission" date="2022-11" db="EMBL/GenBank/DDBJ databases">
        <title>Minimal conservation of predation-associated metabolite biosynthetic gene clusters underscores biosynthetic potential of Myxococcota including descriptions for ten novel species: Archangium lansinium sp. nov., Myxococcus landrumus sp. nov., Nannocystis bai.</title>
        <authorList>
            <person name="Ahearne A."/>
            <person name="Stevens C."/>
            <person name="Phillips K."/>
        </authorList>
    </citation>
    <scope>NUCLEOTIDE SEQUENCE [LARGE SCALE GENOMIC DNA]</scope>
    <source>
        <strain evidence="12 13">MIWBW</strain>
    </source>
</reference>
<dbReference type="Pfam" id="PF00512">
    <property type="entry name" value="HisKA"/>
    <property type="match status" value="1"/>
</dbReference>
<dbReference type="InterPro" id="IPR036097">
    <property type="entry name" value="HisK_dim/P_sf"/>
</dbReference>
<dbReference type="SUPFAM" id="SSF47384">
    <property type="entry name" value="Homodimeric domain of signal transducing histidine kinase"/>
    <property type="match status" value="1"/>
</dbReference>
<dbReference type="InterPro" id="IPR003661">
    <property type="entry name" value="HisK_dim/P_dom"/>
</dbReference>
<evidence type="ECO:0000256" key="1">
    <source>
        <dbReference type="ARBA" id="ARBA00000085"/>
    </source>
</evidence>
<dbReference type="PRINTS" id="PR00344">
    <property type="entry name" value="BCTRLSENSOR"/>
</dbReference>
<name>A0ABT4APW6_9BACT</name>
<dbReference type="PANTHER" id="PTHR43547">
    <property type="entry name" value="TWO-COMPONENT HISTIDINE KINASE"/>
    <property type="match status" value="1"/>
</dbReference>
<keyword evidence="6" id="KW-0808">Transferase</keyword>
<comment type="caution">
    <text evidence="12">The sequence shown here is derived from an EMBL/GenBank/DDBJ whole genome shotgun (WGS) entry which is preliminary data.</text>
</comment>
<dbReference type="CDD" id="cd00075">
    <property type="entry name" value="HATPase"/>
    <property type="match status" value="1"/>
</dbReference>
<dbReference type="GO" id="GO:0005524">
    <property type="term" value="F:ATP binding"/>
    <property type="evidence" value="ECO:0007669"/>
    <property type="project" value="UniProtKB-KW"/>
</dbReference>
<dbReference type="InterPro" id="IPR003018">
    <property type="entry name" value="GAF"/>
</dbReference>
<feature type="transmembrane region" description="Helical" evidence="8">
    <location>
        <begin position="20"/>
        <end position="40"/>
    </location>
</feature>
<dbReference type="Pfam" id="PF17149">
    <property type="entry name" value="CHASE5"/>
    <property type="match status" value="1"/>
</dbReference>
<keyword evidence="12" id="KW-0067">ATP-binding</keyword>
<feature type="domain" description="Phytochrome chromophore attachment site" evidence="9">
    <location>
        <begin position="235"/>
        <end position="399"/>
    </location>
</feature>
<keyword evidence="8" id="KW-0472">Membrane</keyword>
<keyword evidence="13" id="KW-1185">Reference proteome</keyword>
<dbReference type="SMART" id="SM00388">
    <property type="entry name" value="HisKA"/>
    <property type="match status" value="1"/>
</dbReference>
<evidence type="ECO:0000256" key="4">
    <source>
        <dbReference type="ARBA" id="ARBA00012438"/>
    </source>
</evidence>
<organism evidence="12 13">
    <name type="scientific">Archangium lansingense</name>
    <dbReference type="NCBI Taxonomy" id="2995310"/>
    <lineage>
        <taxon>Bacteria</taxon>
        <taxon>Pseudomonadati</taxon>
        <taxon>Myxococcota</taxon>
        <taxon>Myxococcia</taxon>
        <taxon>Myxococcales</taxon>
        <taxon>Cystobacterineae</taxon>
        <taxon>Archangiaceae</taxon>
        <taxon>Archangium</taxon>
    </lineage>
</organism>
<dbReference type="InterPro" id="IPR003660">
    <property type="entry name" value="HAMP_dom"/>
</dbReference>
<dbReference type="PROSITE" id="PS51257">
    <property type="entry name" value="PROKAR_LIPOPROTEIN"/>
    <property type="match status" value="1"/>
</dbReference>
<feature type="domain" description="HAMP" evidence="11">
    <location>
        <begin position="199"/>
        <end position="231"/>
    </location>
</feature>
<dbReference type="Gene3D" id="3.30.450.40">
    <property type="match status" value="1"/>
</dbReference>
<proteinExistence type="inferred from homology"/>
<evidence type="ECO:0000256" key="3">
    <source>
        <dbReference type="ARBA" id="ARBA00006402"/>
    </source>
</evidence>
<dbReference type="InterPro" id="IPR003594">
    <property type="entry name" value="HATPase_dom"/>
</dbReference>
<evidence type="ECO:0000259" key="9">
    <source>
        <dbReference type="PROSITE" id="PS50046"/>
    </source>
</evidence>
<dbReference type="InterPro" id="IPR029016">
    <property type="entry name" value="GAF-like_dom_sf"/>
</dbReference>
<keyword evidence="7" id="KW-0418">Kinase</keyword>
<dbReference type="EMBL" id="JAPNKA010000001">
    <property type="protein sequence ID" value="MCY1083729.1"/>
    <property type="molecule type" value="Genomic_DNA"/>
</dbReference>
<evidence type="ECO:0000259" key="10">
    <source>
        <dbReference type="PROSITE" id="PS50109"/>
    </source>
</evidence>
<dbReference type="Gene3D" id="1.10.287.130">
    <property type="match status" value="1"/>
</dbReference>
<keyword evidence="8" id="KW-1133">Transmembrane helix</keyword>
<dbReference type="SMART" id="SM00387">
    <property type="entry name" value="HATPase_c"/>
    <property type="match status" value="1"/>
</dbReference>
<dbReference type="Proteomes" id="UP001207654">
    <property type="component" value="Unassembled WGS sequence"/>
</dbReference>
<dbReference type="CDD" id="cd06225">
    <property type="entry name" value="HAMP"/>
    <property type="match status" value="1"/>
</dbReference>
<gene>
    <name evidence="12" type="ORF">OV287_55750</name>
</gene>
<dbReference type="PROSITE" id="PS50109">
    <property type="entry name" value="HIS_KIN"/>
    <property type="match status" value="1"/>
</dbReference>
<evidence type="ECO:0000256" key="5">
    <source>
        <dbReference type="ARBA" id="ARBA00022553"/>
    </source>
</evidence>
<evidence type="ECO:0000256" key="6">
    <source>
        <dbReference type="ARBA" id="ARBA00022679"/>
    </source>
</evidence>
<dbReference type="InterPro" id="IPR033414">
    <property type="entry name" value="Sensor_dom"/>
</dbReference>
<dbReference type="PANTHER" id="PTHR43547:SF2">
    <property type="entry name" value="HYBRID SIGNAL TRANSDUCTION HISTIDINE KINASE C"/>
    <property type="match status" value="1"/>
</dbReference>
<sequence>MSRLRIGWLGRGSPLGRQLLASIMLFSAVVSCIATAVQLFTDYQRDVQALEDRLEEIHTSYAPGIEESIWLLDEAQLQVQLEGITTLPGIAFARVDSAIGTHYLAGSTPGAKRELTRSIPLFRGNMYLGLLQVGASLEDIYVRLQSRVLIILMTQAVKTFLVALFALFIFHQLVTRHLATMAAYARGLHVERLDIPLKLERRPPKENSRDELDDVSAAFNEMRESLQCELHERQRAERASFFLSEAGAVLMESLDQEKILPRIAALSVQTLADWCVIDLREGEKLHRVGGAHIDATKLPLLDELQRRYPPLPDSKALPATAMRTGKPVLVSHVSPTELRALCVDDAHFQLLLEIGLTSCLSVPLISRGQVLGAITLSLASPERSYGPADLELAQELARRAAIAIENARLYQQAERAIRLRDVFVSVAAHELRTPLLPLRLRLQSILRKSARAPSALDLDWLVRELTVAEHQTWRLGQLVDQLIDASSLSSGQPLELHRKQVDLCAVVEGVLDSMQQQIHASGSELIRKLQGPAVGDWDPRRLEQTVSQLVHNALKFGQRKPVEVSVVPGAKSVRLVVRDHGLGMPEGNMARLFERFSRGVSDRHYGGLGIGLYLVKHQVEAHGGTLSVESQPGEGSTFTVELPVSGAA</sequence>
<dbReference type="SUPFAM" id="SSF55874">
    <property type="entry name" value="ATPase domain of HSP90 chaperone/DNA topoisomerase II/histidine kinase"/>
    <property type="match status" value="1"/>
</dbReference>
<dbReference type="EC" id="2.7.13.3" evidence="4"/>
<dbReference type="InterPro" id="IPR005467">
    <property type="entry name" value="His_kinase_dom"/>
</dbReference>
<evidence type="ECO:0000256" key="7">
    <source>
        <dbReference type="ARBA" id="ARBA00022777"/>
    </source>
</evidence>
<dbReference type="InterPro" id="IPR016132">
    <property type="entry name" value="Phyto_chromo_attachment"/>
</dbReference>
<keyword evidence="12" id="KW-0547">Nucleotide-binding</keyword>
<dbReference type="Gene3D" id="6.10.340.10">
    <property type="match status" value="1"/>
</dbReference>
<evidence type="ECO:0000256" key="2">
    <source>
        <dbReference type="ARBA" id="ARBA00004370"/>
    </source>
</evidence>
<dbReference type="Gene3D" id="3.30.565.10">
    <property type="entry name" value="Histidine kinase-like ATPase, C-terminal domain"/>
    <property type="match status" value="1"/>
</dbReference>
<dbReference type="RefSeq" id="WP_267542250.1">
    <property type="nucleotide sequence ID" value="NZ_JAPNKA010000001.1"/>
</dbReference>
<comment type="catalytic activity">
    <reaction evidence="1">
        <text>ATP + protein L-histidine = ADP + protein N-phospho-L-histidine.</text>
        <dbReference type="EC" id="2.7.13.3"/>
    </reaction>
</comment>
<dbReference type="SMART" id="SM00065">
    <property type="entry name" value="GAF"/>
    <property type="match status" value="1"/>
</dbReference>
<protein>
    <recommendedName>
        <fullName evidence="4">histidine kinase</fullName>
        <ecNumber evidence="4">2.7.13.3</ecNumber>
    </recommendedName>
</protein>
<dbReference type="Pfam" id="PF02518">
    <property type="entry name" value="HATPase_c"/>
    <property type="match status" value="1"/>
</dbReference>
<accession>A0ABT4APW6</accession>
<dbReference type="InterPro" id="IPR036890">
    <property type="entry name" value="HATPase_C_sf"/>
</dbReference>
<evidence type="ECO:0000256" key="8">
    <source>
        <dbReference type="SAM" id="Phobius"/>
    </source>
</evidence>
<feature type="transmembrane region" description="Helical" evidence="8">
    <location>
        <begin position="148"/>
        <end position="170"/>
    </location>
</feature>
<keyword evidence="8" id="KW-0812">Transmembrane</keyword>
<comment type="similarity">
    <text evidence="3">In the N-terminal section; belongs to the phytochrome family.</text>
</comment>
<dbReference type="Pfam" id="PF01590">
    <property type="entry name" value="GAF"/>
    <property type="match status" value="1"/>
</dbReference>
<evidence type="ECO:0000259" key="11">
    <source>
        <dbReference type="PROSITE" id="PS50885"/>
    </source>
</evidence>
<dbReference type="SUPFAM" id="SSF55781">
    <property type="entry name" value="GAF domain-like"/>
    <property type="match status" value="1"/>
</dbReference>
<comment type="subcellular location">
    <subcellularLocation>
        <location evidence="2">Membrane</location>
    </subcellularLocation>
</comment>
<dbReference type="PROSITE" id="PS50046">
    <property type="entry name" value="PHYTOCHROME_2"/>
    <property type="match status" value="1"/>
</dbReference>